<organism evidence="1 2">
    <name type="scientific">Sphingomonas corticis</name>
    <dbReference type="NCBI Taxonomy" id="2722791"/>
    <lineage>
        <taxon>Bacteria</taxon>
        <taxon>Pseudomonadati</taxon>
        <taxon>Pseudomonadota</taxon>
        <taxon>Alphaproteobacteria</taxon>
        <taxon>Sphingomonadales</taxon>
        <taxon>Sphingomonadaceae</taxon>
        <taxon>Sphingomonas</taxon>
    </lineage>
</organism>
<dbReference type="RefSeq" id="WP_168136139.1">
    <property type="nucleotide sequence ID" value="NZ_JAAVJH010000023.1"/>
</dbReference>
<evidence type="ECO:0000313" key="1">
    <source>
        <dbReference type="EMBL" id="NJR80588.1"/>
    </source>
</evidence>
<name>A0ABX1CUE6_9SPHN</name>
<dbReference type="Proteomes" id="UP000732399">
    <property type="component" value="Unassembled WGS sequence"/>
</dbReference>
<gene>
    <name evidence="1" type="ORF">HBH26_18595</name>
</gene>
<accession>A0ABX1CUE6</accession>
<dbReference type="EMBL" id="JAAVJH010000023">
    <property type="protein sequence ID" value="NJR80588.1"/>
    <property type="molecule type" value="Genomic_DNA"/>
</dbReference>
<sequence>MLAEPGFVARRLAVLVESALGRLQVMRLLDARDAQCFTDPVEAREWLLRER</sequence>
<evidence type="ECO:0000313" key="2">
    <source>
        <dbReference type="Proteomes" id="UP000732399"/>
    </source>
</evidence>
<protein>
    <submittedName>
        <fullName evidence="1">Uncharacterized protein</fullName>
    </submittedName>
</protein>
<reference evidence="1 2" key="1">
    <citation type="submission" date="2020-03" db="EMBL/GenBank/DDBJ databases">
        <authorList>
            <person name="Wang L."/>
            <person name="He N."/>
            <person name="Li Y."/>
            <person name="Fang Y."/>
            <person name="Zhang F."/>
        </authorList>
    </citation>
    <scope>NUCLEOTIDE SEQUENCE [LARGE SCALE GENOMIC DNA]</scope>
    <source>
        <strain evidence="1 2">36D10-4-7</strain>
    </source>
</reference>
<proteinExistence type="predicted"/>
<keyword evidence="2" id="KW-1185">Reference proteome</keyword>
<comment type="caution">
    <text evidence="1">The sequence shown here is derived from an EMBL/GenBank/DDBJ whole genome shotgun (WGS) entry which is preliminary data.</text>
</comment>